<evidence type="ECO:0000256" key="8">
    <source>
        <dbReference type="RuleBase" id="RU368072"/>
    </source>
</evidence>
<dbReference type="PANTHER" id="PTHR46681:SF1">
    <property type="entry name" value="KINETOCHORE PROTEIN NDC80 HOMOLOG"/>
    <property type="match status" value="1"/>
</dbReference>
<sequence>MTSSSSVKNERSSLTALSRRRLVMVVAAAALIGDISECLKFVLSRLEYPLSNKLEEDLFLVLRFFNCPVKFNKSALKAPGTPHSFPSVLAVMHWLVQVAFYNEHVVNSTNVISNDSMFNYSLKSYLHYIEGDDDAVEREDAAFTEKIPLTLGLADLVAFLMPRKINPTAVDREDAAFTEKFESELNTVKEKINVKAESAKELERKLEAMRSAPSLREVKEEEKSVLEKDLKKFNDLIEQLKDHEARAEKQMEEKEKTLGVKVEEKSRICAENEELKKKVEEQGFNMRDAERMKRELQAVERDIGEAEVERNKWEEKCWDLNAVIGTKWKELEALQIECNQAIRRLKLGNGFQYELNAKGSTPIEVLGDYKSTLKPGLNSSIEEVKRTKMESLESKVRLQQVSSDIAAKIKAKENRIAILQSQIDELTNQISAIQKGTQDYISRCEMEARQLQEKFEAESHNVDLVEKEALEFLENAKATLQETTVRSEEEVQMCAYQLLALIDSVSKYKEFTASKISQMKDVVSETAAAIAQAHNDSLASSIGTLPQSKV</sequence>
<keyword evidence="2 8" id="KW-0158">Chromosome</keyword>
<evidence type="ECO:0000256" key="6">
    <source>
        <dbReference type="ARBA" id="ARBA00023306"/>
    </source>
</evidence>
<keyword evidence="8" id="KW-0995">Kinetochore</keyword>
<keyword evidence="7 8" id="KW-0137">Centromere</keyword>
<evidence type="ECO:0000256" key="3">
    <source>
        <dbReference type="ARBA" id="ARBA00022618"/>
    </source>
</evidence>
<protein>
    <recommendedName>
        <fullName evidence="8">Kinetochore protein NDC80</fullName>
    </recommendedName>
</protein>
<dbReference type="InterPro" id="IPR038273">
    <property type="entry name" value="Ndc80_sf"/>
</dbReference>
<comment type="similarity">
    <text evidence="1 8">Belongs to the NDC80/HEC1 family.</text>
</comment>
<keyword evidence="3 8" id="KW-0132">Cell division</keyword>
<feature type="coiled-coil region" evidence="9">
    <location>
        <begin position="409"/>
        <end position="490"/>
    </location>
</feature>
<dbReference type="Pfam" id="PF03801">
    <property type="entry name" value="Ndc80_HEC"/>
    <property type="match status" value="1"/>
</dbReference>
<evidence type="ECO:0000256" key="4">
    <source>
        <dbReference type="ARBA" id="ARBA00022776"/>
    </source>
</evidence>
<dbReference type="STRING" id="35608.A0A2U1PJL0"/>
<dbReference type="OrthoDB" id="7459479at2759"/>
<accession>A0A2U1PJL0</accession>
<gene>
    <name evidence="11" type="ORF">CTI12_AA143420</name>
</gene>
<dbReference type="GO" id="GO:0051315">
    <property type="term" value="P:attachment of mitotic spindle microtubules to kinetochore"/>
    <property type="evidence" value="ECO:0007669"/>
    <property type="project" value="UniProtKB-UniRule"/>
</dbReference>
<keyword evidence="4 8" id="KW-0498">Mitosis</keyword>
<evidence type="ECO:0000313" key="11">
    <source>
        <dbReference type="EMBL" id="PWA85945.1"/>
    </source>
</evidence>
<dbReference type="EMBL" id="PKPP01001068">
    <property type="protein sequence ID" value="PWA85945.1"/>
    <property type="molecule type" value="Genomic_DNA"/>
</dbReference>
<comment type="caution">
    <text evidence="11">The sequence shown here is derived from an EMBL/GenBank/DDBJ whole genome shotgun (WGS) entry which is preliminary data.</text>
</comment>
<dbReference type="PANTHER" id="PTHR46681">
    <property type="entry name" value="KINETOCHORE PROTEIN NDC80 HOMOLOG"/>
    <property type="match status" value="1"/>
</dbReference>
<dbReference type="InterPro" id="IPR055307">
    <property type="entry name" value="NDC80_plants"/>
</dbReference>
<evidence type="ECO:0000256" key="5">
    <source>
        <dbReference type="ARBA" id="ARBA00023054"/>
    </source>
</evidence>
<comment type="subunit">
    <text evidence="8">Component of the NDC80 complex.</text>
</comment>
<comment type="function">
    <text evidence="8">Acts as a component of the essential kinetochore-associated NDC80 complex, which is required for chromosome segregation and spindle checkpoint activity.</text>
</comment>
<dbReference type="GO" id="GO:0031262">
    <property type="term" value="C:Ndc80 complex"/>
    <property type="evidence" value="ECO:0007669"/>
    <property type="project" value="UniProtKB-UniRule"/>
</dbReference>
<dbReference type="Gene3D" id="1.10.418.30">
    <property type="entry name" value="Ncd80 complex, Ncd80 subunit"/>
    <property type="match status" value="1"/>
</dbReference>
<reference evidence="11 12" key="1">
    <citation type="journal article" date="2018" name="Mol. Plant">
        <title>The genome of Artemisia annua provides insight into the evolution of Asteraceae family and artemisinin biosynthesis.</title>
        <authorList>
            <person name="Shen Q."/>
            <person name="Zhang L."/>
            <person name="Liao Z."/>
            <person name="Wang S."/>
            <person name="Yan T."/>
            <person name="Shi P."/>
            <person name="Liu M."/>
            <person name="Fu X."/>
            <person name="Pan Q."/>
            <person name="Wang Y."/>
            <person name="Lv Z."/>
            <person name="Lu X."/>
            <person name="Zhang F."/>
            <person name="Jiang W."/>
            <person name="Ma Y."/>
            <person name="Chen M."/>
            <person name="Hao X."/>
            <person name="Li L."/>
            <person name="Tang Y."/>
            <person name="Lv G."/>
            <person name="Zhou Y."/>
            <person name="Sun X."/>
            <person name="Brodelius P.E."/>
            <person name="Rose J.K.C."/>
            <person name="Tang K."/>
        </authorList>
    </citation>
    <scope>NUCLEOTIDE SEQUENCE [LARGE SCALE GENOMIC DNA]</scope>
    <source>
        <strain evidence="12">cv. Huhao1</strain>
        <tissue evidence="11">Leaf</tissue>
    </source>
</reference>
<dbReference type="GO" id="GO:0051301">
    <property type="term" value="P:cell division"/>
    <property type="evidence" value="ECO:0007669"/>
    <property type="project" value="UniProtKB-UniRule"/>
</dbReference>
<evidence type="ECO:0000256" key="9">
    <source>
        <dbReference type="SAM" id="Coils"/>
    </source>
</evidence>
<feature type="coiled-coil region" evidence="9">
    <location>
        <begin position="185"/>
        <end position="316"/>
    </location>
</feature>
<keyword evidence="6 8" id="KW-0131">Cell cycle</keyword>
<comment type="subcellular location">
    <subcellularLocation>
        <location evidence="8">Chromosome</location>
        <location evidence="8">Centromere</location>
        <location evidence="8">Kinetochore</location>
    </subcellularLocation>
    <subcellularLocation>
        <location evidence="8">Nucleus</location>
    </subcellularLocation>
</comment>
<feature type="domain" description="Kinetochore protein Ndc80 CH" evidence="10">
    <location>
        <begin position="34"/>
        <end position="104"/>
    </location>
</feature>
<evidence type="ECO:0000256" key="7">
    <source>
        <dbReference type="ARBA" id="ARBA00023328"/>
    </source>
</evidence>
<keyword evidence="12" id="KW-1185">Reference proteome</keyword>
<evidence type="ECO:0000259" key="10">
    <source>
        <dbReference type="Pfam" id="PF03801"/>
    </source>
</evidence>
<evidence type="ECO:0000256" key="2">
    <source>
        <dbReference type="ARBA" id="ARBA00022454"/>
    </source>
</evidence>
<dbReference type="GO" id="GO:0005634">
    <property type="term" value="C:nucleus"/>
    <property type="evidence" value="ECO:0007669"/>
    <property type="project" value="UniProtKB-SubCell"/>
</dbReference>
<keyword evidence="5 9" id="KW-0175">Coiled coil</keyword>
<keyword evidence="8" id="KW-0539">Nucleus</keyword>
<evidence type="ECO:0000256" key="1">
    <source>
        <dbReference type="ARBA" id="ARBA00007050"/>
    </source>
</evidence>
<organism evidence="11 12">
    <name type="scientific">Artemisia annua</name>
    <name type="common">Sweet wormwood</name>
    <dbReference type="NCBI Taxonomy" id="35608"/>
    <lineage>
        <taxon>Eukaryota</taxon>
        <taxon>Viridiplantae</taxon>
        <taxon>Streptophyta</taxon>
        <taxon>Embryophyta</taxon>
        <taxon>Tracheophyta</taxon>
        <taxon>Spermatophyta</taxon>
        <taxon>Magnoliopsida</taxon>
        <taxon>eudicotyledons</taxon>
        <taxon>Gunneridae</taxon>
        <taxon>Pentapetalae</taxon>
        <taxon>asterids</taxon>
        <taxon>campanulids</taxon>
        <taxon>Asterales</taxon>
        <taxon>Asteraceae</taxon>
        <taxon>Asteroideae</taxon>
        <taxon>Anthemideae</taxon>
        <taxon>Artemisiinae</taxon>
        <taxon>Artemisia</taxon>
    </lineage>
</organism>
<dbReference type="AlphaFoldDB" id="A0A2U1PJL0"/>
<proteinExistence type="inferred from homology"/>
<dbReference type="Proteomes" id="UP000245207">
    <property type="component" value="Unassembled WGS sequence"/>
</dbReference>
<evidence type="ECO:0000313" key="12">
    <source>
        <dbReference type="Proteomes" id="UP000245207"/>
    </source>
</evidence>
<dbReference type="InterPro" id="IPR055260">
    <property type="entry name" value="Ndc80_CH"/>
</dbReference>
<name>A0A2U1PJL0_ARTAN</name>